<reference evidence="13 14" key="2">
    <citation type="submission" date="2019-01" db="EMBL/GenBank/DDBJ databases">
        <title>The decoding of complex shrimp genome reveals the adaptation for benthos swimmer, frequently molting mechanism and breeding impact on genome.</title>
        <authorList>
            <person name="Sun Y."/>
            <person name="Gao Y."/>
            <person name="Yu Y."/>
        </authorList>
    </citation>
    <scope>NUCLEOTIDE SEQUENCE [LARGE SCALE GENOMIC DNA]</scope>
    <source>
        <tissue evidence="13">Muscle</tissue>
    </source>
</reference>
<feature type="compositionally biased region" description="Polar residues" evidence="10">
    <location>
        <begin position="823"/>
        <end position="832"/>
    </location>
</feature>
<dbReference type="InterPro" id="IPR034732">
    <property type="entry name" value="EPHD"/>
</dbReference>
<dbReference type="EMBL" id="QCYY01001811">
    <property type="protein sequence ID" value="ROT75076.1"/>
    <property type="molecule type" value="Genomic_DNA"/>
</dbReference>
<evidence type="ECO:0000313" key="13">
    <source>
        <dbReference type="EMBL" id="ROT75076.1"/>
    </source>
</evidence>
<comment type="subcellular location">
    <subcellularLocation>
        <location evidence="1">Nucleus</location>
    </subcellularLocation>
</comment>
<dbReference type="SUPFAM" id="SSF57850">
    <property type="entry name" value="RING/U-box"/>
    <property type="match status" value="1"/>
</dbReference>
<dbReference type="PANTHER" id="PTHR12420:SF42">
    <property type="entry name" value="G2_M PHASE-SPECIFIC E3 UBIQUITIN-PROTEIN LIGASE"/>
    <property type="match status" value="1"/>
</dbReference>
<feature type="region of interest" description="Disordered" evidence="10">
    <location>
        <begin position="413"/>
        <end position="440"/>
    </location>
</feature>
<keyword evidence="5 9" id="KW-0863">Zinc-finger</keyword>
<dbReference type="Gene3D" id="1.10.10.60">
    <property type="entry name" value="Homeodomain-like"/>
    <property type="match status" value="1"/>
</dbReference>
<dbReference type="InterPro" id="IPR042013">
    <property type="entry name" value="PHF7/G2E3_ePHD"/>
</dbReference>
<dbReference type="InterPro" id="IPR001965">
    <property type="entry name" value="Znf_PHD"/>
</dbReference>
<evidence type="ECO:0000256" key="1">
    <source>
        <dbReference type="ARBA" id="ARBA00004123"/>
    </source>
</evidence>
<keyword evidence="14" id="KW-1185">Reference proteome</keyword>
<feature type="compositionally biased region" description="Basic and acidic residues" evidence="10">
    <location>
        <begin position="671"/>
        <end position="712"/>
    </location>
</feature>
<feature type="region of interest" description="Disordered" evidence="10">
    <location>
        <begin position="809"/>
        <end position="861"/>
    </location>
</feature>
<dbReference type="SUPFAM" id="SSF57903">
    <property type="entry name" value="FYVE/PHD zinc finger"/>
    <property type="match status" value="1"/>
</dbReference>
<evidence type="ECO:0000256" key="10">
    <source>
        <dbReference type="SAM" id="MobiDB-lite"/>
    </source>
</evidence>
<keyword evidence="7" id="KW-0862">Zinc</keyword>
<dbReference type="CDD" id="cd15669">
    <property type="entry name" value="ePHD_PHF7_G2E3_like"/>
    <property type="match status" value="1"/>
</dbReference>
<organism evidence="13 14">
    <name type="scientific">Penaeus vannamei</name>
    <name type="common">Whiteleg shrimp</name>
    <name type="synonym">Litopenaeus vannamei</name>
    <dbReference type="NCBI Taxonomy" id="6689"/>
    <lineage>
        <taxon>Eukaryota</taxon>
        <taxon>Metazoa</taxon>
        <taxon>Ecdysozoa</taxon>
        <taxon>Arthropoda</taxon>
        <taxon>Crustacea</taxon>
        <taxon>Multicrustacea</taxon>
        <taxon>Malacostraca</taxon>
        <taxon>Eumalacostraca</taxon>
        <taxon>Eucarida</taxon>
        <taxon>Decapoda</taxon>
        <taxon>Dendrobranchiata</taxon>
        <taxon>Penaeoidea</taxon>
        <taxon>Penaeidae</taxon>
        <taxon>Penaeus</taxon>
    </lineage>
</organism>
<dbReference type="Pfam" id="PF26054">
    <property type="entry name" value="PHD_G2E3"/>
    <property type="match status" value="1"/>
</dbReference>
<evidence type="ECO:0000256" key="4">
    <source>
        <dbReference type="ARBA" id="ARBA00022723"/>
    </source>
</evidence>
<feature type="compositionally biased region" description="Polar residues" evidence="10">
    <location>
        <begin position="745"/>
        <end position="754"/>
    </location>
</feature>
<gene>
    <name evidence="13" type="ORF">C7M84_006362</name>
</gene>
<accession>A0A423TF66</accession>
<dbReference type="GO" id="GO:0005634">
    <property type="term" value="C:nucleus"/>
    <property type="evidence" value="ECO:0007669"/>
    <property type="project" value="UniProtKB-SubCell"/>
</dbReference>
<dbReference type="AlphaFoldDB" id="A0A423TF66"/>
<comment type="caution">
    <text evidence="13">The sequence shown here is derived from an EMBL/GenBank/DDBJ whole genome shotgun (WGS) entry which is preliminary data.</text>
</comment>
<dbReference type="PANTHER" id="PTHR12420">
    <property type="entry name" value="PHD FINGER PROTEIN"/>
    <property type="match status" value="1"/>
</dbReference>
<dbReference type="InterPro" id="IPR051188">
    <property type="entry name" value="PHD-type_Zinc_Finger"/>
</dbReference>
<feature type="domain" description="RING-type" evidence="11">
    <location>
        <begin position="221"/>
        <end position="269"/>
    </location>
</feature>
<evidence type="ECO:0000256" key="5">
    <source>
        <dbReference type="ARBA" id="ARBA00022771"/>
    </source>
</evidence>
<feature type="compositionally biased region" description="Polar residues" evidence="10">
    <location>
        <begin position="721"/>
        <end position="732"/>
    </location>
</feature>
<dbReference type="OrthoDB" id="512616at2759"/>
<dbReference type="InterPro" id="IPR001841">
    <property type="entry name" value="Znf_RING"/>
</dbReference>
<feature type="domain" description="PHD-type" evidence="12">
    <location>
        <begin position="92"/>
        <end position="207"/>
    </location>
</feature>
<dbReference type="InterPro" id="IPR059102">
    <property type="entry name" value="PHD_PHF7/G2E3-like"/>
</dbReference>
<dbReference type="InterPro" id="IPR011011">
    <property type="entry name" value="Znf_FYVE_PHD"/>
</dbReference>
<dbReference type="CDD" id="cd16448">
    <property type="entry name" value="RING-H2"/>
    <property type="match status" value="1"/>
</dbReference>
<dbReference type="InterPro" id="IPR009057">
    <property type="entry name" value="Homeodomain-like_sf"/>
</dbReference>
<keyword evidence="6" id="KW-0833">Ubl conjugation pathway</keyword>
<evidence type="ECO:0000313" key="14">
    <source>
        <dbReference type="Proteomes" id="UP000283509"/>
    </source>
</evidence>
<dbReference type="Proteomes" id="UP000283509">
    <property type="component" value="Unassembled WGS sequence"/>
</dbReference>
<dbReference type="Pfam" id="PF05225">
    <property type="entry name" value="HTH_psq"/>
    <property type="match status" value="1"/>
</dbReference>
<dbReference type="Gene3D" id="3.30.40.10">
    <property type="entry name" value="Zinc/RING finger domain, C3HC4 (zinc finger)"/>
    <property type="match status" value="3"/>
</dbReference>
<evidence type="ECO:0000259" key="12">
    <source>
        <dbReference type="PROSITE" id="PS51805"/>
    </source>
</evidence>
<sequence length="861" mass="96448">MNRQISQDGRRKSYLPQDMAEAMLKVQEGLLAIPQAAQLHGVPRSSLWYNLKKNRHSPPATKEGTNTPKEQRTVNKMTVGIKSPPGFEMSQPLNCCFCGRGDENEVEFGKIYTIDDVSVHYYCLLFSSGLAQNGEDDEGVLGFLAEDIVKEVQRGRKLSCCYCLRKGATIGCYNKKCRRTYHYPCGIKQNALCKFSNDFRSYCSHHREYQKGFGSGEELECPICMEELIANPNQAIWAPCCKRKTWFHKLCLQRLALSAGYFFKCPLCNDKDVFQLEMQNLGIFVPEKDASWELEPNAFSELLERPIHCDAPKCKCPDGRKTDVEGTRWEVLLCNLCGSTGVHIQCGALPFVCTEWNCPTCVNMLSESFKRTQQEERQRRLNERKSKISDCEDLASDNLQGCSSSAASGSVAMDVLENRETLTPGKRKREDVETGMETPPKMRHLEGMECFSKITYASDSDEEIDVESGEYQVPPHTNIRELEELGEELPKKLRKLKNYALWAQERMQELRLTEADIVRIAKEAAHSKDIALDKSQVTRFFRYKLPLEKMLPVAELIRKVFAYREAMVLEAQTSSAGKKKGGTSTPSRRGRRKSGTPTIKIPLLKTAISQSLITTGISPSRKEKPLDMETVNTNLPESWSMYRASKTIGKLTSGLDTETDPVDFKPDSIIEAQSEGKVKEKVPESKADVSVTKEDENHQESVDRNLGERESETEMSLFLSPLSSQGSMGSKSHLTETRTNKENEGVNQDDFQSSQARRKLLLNSNNQIAKETAESSLPGGGGGTTNELLGGNPSTERLEFDVTLMNAAAGPTTRQKQDLLESKPQTYQQVNPSEVKDAAEQLKLPAKKTNDCGPLHSAHSL</sequence>
<dbReference type="GO" id="GO:0003677">
    <property type="term" value="F:DNA binding"/>
    <property type="evidence" value="ECO:0007669"/>
    <property type="project" value="InterPro"/>
</dbReference>
<feature type="region of interest" description="Disordered" evidence="10">
    <location>
        <begin position="573"/>
        <end position="596"/>
    </location>
</feature>
<dbReference type="InterPro" id="IPR013083">
    <property type="entry name" value="Znf_RING/FYVE/PHD"/>
</dbReference>
<evidence type="ECO:0000256" key="8">
    <source>
        <dbReference type="ARBA" id="ARBA00023242"/>
    </source>
</evidence>
<keyword evidence="8" id="KW-0539">Nucleus</keyword>
<evidence type="ECO:0000259" key="11">
    <source>
        <dbReference type="PROSITE" id="PS50089"/>
    </source>
</evidence>
<comment type="pathway">
    <text evidence="2">Protein modification; protein ubiquitination.</text>
</comment>
<keyword evidence="4" id="KW-0479">Metal-binding</keyword>
<dbReference type="PROSITE" id="PS50089">
    <property type="entry name" value="ZF_RING_2"/>
    <property type="match status" value="1"/>
</dbReference>
<reference evidence="13 14" key="1">
    <citation type="submission" date="2018-04" db="EMBL/GenBank/DDBJ databases">
        <authorList>
            <person name="Zhang X."/>
            <person name="Yuan J."/>
            <person name="Li F."/>
            <person name="Xiang J."/>
        </authorList>
    </citation>
    <scope>NUCLEOTIDE SEQUENCE [LARGE SCALE GENOMIC DNA]</scope>
    <source>
        <tissue evidence="13">Muscle</tissue>
    </source>
</reference>
<protein>
    <submittedName>
        <fullName evidence="13">Putative GPI-anchored adhesin-like protein PGA55 isoform X2</fullName>
    </submittedName>
</protein>
<feature type="compositionally biased region" description="Basic and acidic residues" evidence="10">
    <location>
        <begin position="733"/>
        <end position="744"/>
    </location>
</feature>
<evidence type="ECO:0000256" key="6">
    <source>
        <dbReference type="ARBA" id="ARBA00022786"/>
    </source>
</evidence>
<dbReference type="SMART" id="SM00249">
    <property type="entry name" value="PHD"/>
    <property type="match status" value="3"/>
</dbReference>
<dbReference type="GO" id="GO:0008270">
    <property type="term" value="F:zinc ion binding"/>
    <property type="evidence" value="ECO:0007669"/>
    <property type="project" value="UniProtKB-KW"/>
</dbReference>
<feature type="region of interest" description="Disordered" evidence="10">
    <location>
        <begin position="771"/>
        <end position="794"/>
    </location>
</feature>
<keyword evidence="3" id="KW-0808">Transferase</keyword>
<dbReference type="SUPFAM" id="SSF46689">
    <property type="entry name" value="Homeodomain-like"/>
    <property type="match status" value="1"/>
</dbReference>
<evidence type="ECO:0000256" key="2">
    <source>
        <dbReference type="ARBA" id="ARBA00004906"/>
    </source>
</evidence>
<name>A0A423TF66_PENVA</name>
<dbReference type="STRING" id="6689.A0A423TF66"/>
<evidence type="ECO:0000256" key="7">
    <source>
        <dbReference type="ARBA" id="ARBA00022833"/>
    </source>
</evidence>
<dbReference type="PROSITE" id="PS51805">
    <property type="entry name" value="EPHD"/>
    <property type="match status" value="1"/>
</dbReference>
<evidence type="ECO:0000256" key="3">
    <source>
        <dbReference type="ARBA" id="ARBA00022679"/>
    </source>
</evidence>
<feature type="region of interest" description="Disordered" evidence="10">
    <location>
        <begin position="671"/>
        <end position="754"/>
    </location>
</feature>
<proteinExistence type="predicted"/>
<dbReference type="InterPro" id="IPR007889">
    <property type="entry name" value="HTH_Psq"/>
</dbReference>
<evidence type="ECO:0000256" key="9">
    <source>
        <dbReference type="PROSITE-ProRule" id="PRU00175"/>
    </source>
</evidence>
<dbReference type="Pfam" id="PF13771">
    <property type="entry name" value="zf-HC5HC2H"/>
    <property type="match status" value="1"/>
</dbReference>